<dbReference type="VEuPathDB" id="TriTrypDB:TcIL3000_7_190"/>
<dbReference type="EMBL" id="HE575320">
    <property type="protein sequence ID" value="CCC91220.1"/>
    <property type="molecule type" value="Genomic_DNA"/>
</dbReference>
<accession>G0UPA9</accession>
<organism evidence="1">
    <name type="scientific">Trypanosoma congolense (strain IL3000)</name>
    <dbReference type="NCBI Taxonomy" id="1068625"/>
    <lineage>
        <taxon>Eukaryota</taxon>
        <taxon>Discoba</taxon>
        <taxon>Euglenozoa</taxon>
        <taxon>Kinetoplastea</taxon>
        <taxon>Metakinetoplastina</taxon>
        <taxon>Trypanosomatida</taxon>
        <taxon>Trypanosomatidae</taxon>
        <taxon>Trypanosoma</taxon>
        <taxon>Nannomonas</taxon>
    </lineage>
</organism>
<protein>
    <submittedName>
        <fullName evidence="1">Uncharacterized protein TCIL3000_7_190</fullName>
    </submittedName>
</protein>
<sequence>MSYYVIVVFIFPVDPIKVLHNTEVRVVEALSEDFSDLMRLVRPPTSETKDEENEEDEEAMPILLKVKERRKKVWDTLRAVRACLGTAAGEPIIHGMPYPVLDQQELVPVLRRLAASVDIVLLGLLHTHRPRPGGMDGNIQQVFERIQPIVQNIDRYCMYVMQDFVDAVHKPTVWSYDGAARNFSVLRQLAMKLREAFKSAYEDIITGLRENAEQIKRGKFMQKRLDESIEHDGETSMMECVRVTSPYGRSLSIEEMLDCEELTAPRNASFLLAPEDLTINHDMNMSIAVLVGIDLFCTQVKKTMRAASQLNAFERSRRHC</sequence>
<evidence type="ECO:0000313" key="1">
    <source>
        <dbReference type="EMBL" id="CCC91220.1"/>
    </source>
</evidence>
<gene>
    <name evidence="1" type="ORF">TCIL3000_7_190</name>
</gene>
<name>G0UPA9_TRYCI</name>
<dbReference type="AlphaFoldDB" id="G0UPA9"/>
<proteinExistence type="predicted"/>
<reference evidence="1" key="1">
    <citation type="journal article" date="2012" name="Proc. Natl. Acad. Sci. U.S.A.">
        <title>Antigenic diversity is generated by distinct evolutionary mechanisms in African trypanosome species.</title>
        <authorList>
            <person name="Jackson A.P."/>
            <person name="Berry A."/>
            <person name="Aslett M."/>
            <person name="Allison H.C."/>
            <person name="Burton P."/>
            <person name="Vavrova-Anderson J."/>
            <person name="Brown R."/>
            <person name="Browne H."/>
            <person name="Corton N."/>
            <person name="Hauser H."/>
            <person name="Gamble J."/>
            <person name="Gilderthorp R."/>
            <person name="Marcello L."/>
            <person name="McQuillan J."/>
            <person name="Otto T.D."/>
            <person name="Quail M.A."/>
            <person name="Sanders M.J."/>
            <person name="van Tonder A."/>
            <person name="Ginger M.L."/>
            <person name="Field M.C."/>
            <person name="Barry J.D."/>
            <person name="Hertz-Fowler C."/>
            <person name="Berriman M."/>
        </authorList>
    </citation>
    <scope>NUCLEOTIDE SEQUENCE</scope>
    <source>
        <strain evidence="1">IL3000</strain>
    </source>
</reference>